<dbReference type="InterPro" id="IPR011042">
    <property type="entry name" value="6-blade_b-propeller_TolB-like"/>
</dbReference>
<dbReference type="SUPFAM" id="SSF53474">
    <property type="entry name" value="alpha/beta-Hydrolases"/>
    <property type="match status" value="1"/>
</dbReference>
<evidence type="ECO:0000256" key="1">
    <source>
        <dbReference type="ARBA" id="ARBA00022801"/>
    </source>
</evidence>
<dbReference type="Gene3D" id="2.120.10.30">
    <property type="entry name" value="TolB, C-terminal domain"/>
    <property type="match status" value="2"/>
</dbReference>
<name>A0AA49GGC7_9BACT</name>
<organism evidence="4">
    <name type="scientific">Roseihalotalea indica</name>
    <dbReference type="NCBI Taxonomy" id="2867963"/>
    <lineage>
        <taxon>Bacteria</taxon>
        <taxon>Pseudomonadati</taxon>
        <taxon>Bacteroidota</taxon>
        <taxon>Cytophagia</taxon>
        <taxon>Cytophagales</taxon>
        <taxon>Catalimonadaceae</taxon>
        <taxon>Roseihalotalea</taxon>
    </lineage>
</organism>
<dbReference type="Pfam" id="PF07676">
    <property type="entry name" value="PD40"/>
    <property type="match status" value="3"/>
</dbReference>
<dbReference type="EMBL" id="CP120682">
    <property type="protein sequence ID" value="WKN34145.1"/>
    <property type="molecule type" value="Genomic_DNA"/>
</dbReference>
<dbReference type="SUPFAM" id="SSF82171">
    <property type="entry name" value="DPP6 N-terminal domain-like"/>
    <property type="match status" value="1"/>
</dbReference>
<keyword evidence="2" id="KW-0645">Protease</keyword>
<dbReference type="InterPro" id="IPR001375">
    <property type="entry name" value="Peptidase_S9_cat"/>
</dbReference>
<dbReference type="PANTHER" id="PTHR42776">
    <property type="entry name" value="SERINE PEPTIDASE S9 FAMILY MEMBER"/>
    <property type="match status" value="1"/>
</dbReference>
<dbReference type="InterPro" id="IPR011659">
    <property type="entry name" value="WD40"/>
</dbReference>
<dbReference type="AlphaFoldDB" id="A0AA49GGC7"/>
<dbReference type="Gene3D" id="3.40.50.1820">
    <property type="entry name" value="alpha/beta hydrolase"/>
    <property type="match status" value="1"/>
</dbReference>
<reference evidence="4" key="1">
    <citation type="journal article" date="2023" name="Comput. Struct. Biotechnol. J.">
        <title>Discovery of a novel marine Bacteroidetes with a rich repertoire of carbohydrate-active enzymes.</title>
        <authorList>
            <person name="Chen B."/>
            <person name="Liu G."/>
            <person name="Chen Q."/>
            <person name="Wang H."/>
            <person name="Liu L."/>
            <person name="Tang K."/>
        </authorList>
    </citation>
    <scope>NUCLEOTIDE SEQUENCE</scope>
    <source>
        <strain evidence="4">TK19036</strain>
    </source>
</reference>
<sequence length="678" mass="77197">MATYGQSKEATRRFEEVLSLRSAYNPQISPDGRMVAYLVRSTDWKENRYDEEIWLYKEGYNPFQLTNTKKGSSTQPQWSFDSQWIAFLADRDGENQVYMIRAAGGEAQQITFEEEGIQDFAWSPTELRIAFTKEDKDLDKAEERKERFGEFAVEDEEYYQRHLWALEIKPDMWPRPEEVPCANDSTDNEDCVQRPQPARLTKGSHFSVSSFSWSPDGKSIAFQRQKTSQLLSFLTADIALLDVDSKKIKTLVETPGFDGNPVWSPDGEWIAYHSSGGDTVSSFYKNGQILKIQADGKSEPQPLATDIDEEVYDLHWNPNGMYALARERTSQYVYEINPKSGKSKTVLKNPDNVYALSFSQNGEDLALQGRSATQLTEIYTTNTKQWEPIAVSNMTQQIESWKKGTSEVIQWDSQDGTPIEGILHKPADYDPSKQYPLLVIIHGGPTGVDTPTPVVSYVYPVREWLEKGALVLQPNYRGSAGYGEEFRSLNVRNLGVGDMWDVMSGVDYLAEQNMIDTTRMGAMGWSQGGYISAFLATNTSRFRAISVGAGISNWMTYYVNTDIHPFTRQYLQATPWDDPDIYAKTSPMTNIRNASTPTLIQHGEFDKRVPIPNAYELYQGLKDVGVDTKLIVYKGFGHGIDKPKERLAAVWHNWQWFAKYLWDEEMDDTMEAEAKLEN</sequence>
<dbReference type="Pfam" id="PF00326">
    <property type="entry name" value="Peptidase_S9"/>
    <property type="match status" value="1"/>
</dbReference>
<evidence type="ECO:0000313" key="4">
    <source>
        <dbReference type="EMBL" id="WKN34145.1"/>
    </source>
</evidence>
<accession>A0AA49GGC7</accession>
<keyword evidence="2" id="KW-0720">Serine protease</keyword>
<keyword evidence="1" id="KW-0378">Hydrolase</keyword>
<reference evidence="4" key="2">
    <citation type="journal article" date="2024" name="Antonie Van Leeuwenhoek">
        <title>Roseihalotalea indica gen. nov., sp. nov., a halophilic Bacteroidetes from mesopelagic Southwest Indian Ocean with higher carbohydrate metabolic potential.</title>
        <authorList>
            <person name="Chen B."/>
            <person name="Zhang M."/>
            <person name="Lin D."/>
            <person name="Ye J."/>
            <person name="Tang K."/>
        </authorList>
    </citation>
    <scope>NUCLEOTIDE SEQUENCE</scope>
    <source>
        <strain evidence="4">TK19036</strain>
    </source>
</reference>
<dbReference type="GO" id="GO:0006508">
    <property type="term" value="P:proteolysis"/>
    <property type="evidence" value="ECO:0007669"/>
    <property type="project" value="InterPro"/>
</dbReference>
<dbReference type="PANTHER" id="PTHR42776:SF27">
    <property type="entry name" value="DIPEPTIDYL PEPTIDASE FAMILY MEMBER 6"/>
    <property type="match status" value="1"/>
</dbReference>
<evidence type="ECO:0000256" key="2">
    <source>
        <dbReference type="ARBA" id="ARBA00022825"/>
    </source>
</evidence>
<feature type="domain" description="Peptidase S9 prolyl oligopeptidase catalytic" evidence="3">
    <location>
        <begin position="464"/>
        <end position="661"/>
    </location>
</feature>
<gene>
    <name evidence="4" type="ORF">K4G66_17340</name>
</gene>
<evidence type="ECO:0000259" key="3">
    <source>
        <dbReference type="Pfam" id="PF00326"/>
    </source>
</evidence>
<proteinExistence type="predicted"/>
<dbReference type="InterPro" id="IPR029058">
    <property type="entry name" value="AB_hydrolase_fold"/>
</dbReference>
<dbReference type="GO" id="GO:0004252">
    <property type="term" value="F:serine-type endopeptidase activity"/>
    <property type="evidence" value="ECO:0007669"/>
    <property type="project" value="TreeGrafter"/>
</dbReference>
<protein>
    <submittedName>
        <fullName evidence="4">S9 family peptidase</fullName>
    </submittedName>
</protein>